<dbReference type="InterPro" id="IPR028150">
    <property type="entry name" value="Lustrin_cystein"/>
</dbReference>
<evidence type="ECO:0000256" key="1">
    <source>
        <dbReference type="SAM" id="MobiDB-lite"/>
    </source>
</evidence>
<gene>
    <name evidence="3" type="primary">Acey_s0142.g2306</name>
    <name evidence="3" type="synonym">Acey-K02E10.4</name>
    <name evidence="3" type="ORF">Y032_0142g2306</name>
</gene>
<dbReference type="STRING" id="53326.A0A016T2L3"/>
<sequence>MQQIFLLLLVLKGTAAFRQPACPNDHPPKMDKEGRPIQCLPGSSSRLVCGDDHACFFSGMNYMCCPTNEPSNRNQFVCPAPLLTVLDSKGLPQKCNTWTRECPQASMICSLVGRERICCERLPIAESNGSAIVSSSQSPRTKLPKKKARKPAYQGLECPANSIGLLNPNGSPVFCNGKNRCSANAFCHSTGRRPICCEPYNFASNILESTKSSAPPTVVHSSAKVNDLQTLATTGDAIGTADSIASTTAEMVNSPRNTILLKQSLKKKTAEKPRRHPTFPMSSSGEAGVQRSSSAPAAPVAVVETTTFSTATTTATIAIVPTTEQTVIRRRPVSRPVEPIQQLDKAEPHSLNLPSQMLSGQDKRVVAEQFLMHQIRNGWPYDDRFYRPDVDTFSPQQRQRMAQIYFADN</sequence>
<evidence type="ECO:0000313" key="3">
    <source>
        <dbReference type="EMBL" id="EYB97223.1"/>
    </source>
</evidence>
<name>A0A016T2L3_9BILA</name>
<dbReference type="SMART" id="SM00289">
    <property type="entry name" value="WR1"/>
    <property type="match status" value="3"/>
</dbReference>
<reference evidence="4" key="1">
    <citation type="journal article" date="2015" name="Nat. Genet.">
        <title>The genome and transcriptome of the zoonotic hookworm Ancylostoma ceylanicum identify infection-specific gene families.</title>
        <authorList>
            <person name="Schwarz E.M."/>
            <person name="Hu Y."/>
            <person name="Antoshechkin I."/>
            <person name="Miller M.M."/>
            <person name="Sternberg P.W."/>
            <person name="Aroian R.V."/>
        </authorList>
    </citation>
    <scope>NUCLEOTIDE SEQUENCE</scope>
    <source>
        <strain evidence="4">HY135</strain>
    </source>
</reference>
<comment type="caution">
    <text evidence="3">The sequence shown here is derived from an EMBL/GenBank/DDBJ whole genome shotgun (WGS) entry which is preliminary data.</text>
</comment>
<dbReference type="Pfam" id="PF14625">
    <property type="entry name" value="Lustrin_cystein"/>
    <property type="match status" value="2"/>
</dbReference>
<feature type="chain" id="PRO_5001490431" description="WAP domain-containing protein" evidence="2">
    <location>
        <begin position="17"/>
        <end position="409"/>
    </location>
</feature>
<evidence type="ECO:0000256" key="2">
    <source>
        <dbReference type="SAM" id="SignalP"/>
    </source>
</evidence>
<accession>A0A016T2L3</accession>
<evidence type="ECO:0008006" key="5">
    <source>
        <dbReference type="Google" id="ProtNLM"/>
    </source>
</evidence>
<feature type="signal peptide" evidence="2">
    <location>
        <begin position="1"/>
        <end position="16"/>
    </location>
</feature>
<feature type="region of interest" description="Disordered" evidence="1">
    <location>
        <begin position="265"/>
        <end position="296"/>
    </location>
</feature>
<dbReference type="OrthoDB" id="5837254at2759"/>
<keyword evidence="2" id="KW-0732">Signal</keyword>
<dbReference type="AlphaFoldDB" id="A0A016T2L3"/>
<keyword evidence="4" id="KW-1185">Reference proteome</keyword>
<dbReference type="InterPro" id="IPR006150">
    <property type="entry name" value="Cys_repeat_1"/>
</dbReference>
<organism evidence="3 4">
    <name type="scientific">Ancylostoma ceylanicum</name>
    <dbReference type="NCBI Taxonomy" id="53326"/>
    <lineage>
        <taxon>Eukaryota</taxon>
        <taxon>Metazoa</taxon>
        <taxon>Ecdysozoa</taxon>
        <taxon>Nematoda</taxon>
        <taxon>Chromadorea</taxon>
        <taxon>Rhabditida</taxon>
        <taxon>Rhabditina</taxon>
        <taxon>Rhabditomorpha</taxon>
        <taxon>Strongyloidea</taxon>
        <taxon>Ancylostomatidae</taxon>
        <taxon>Ancylostomatinae</taxon>
        <taxon>Ancylostoma</taxon>
    </lineage>
</organism>
<proteinExistence type="predicted"/>
<feature type="compositionally biased region" description="Basic residues" evidence="1">
    <location>
        <begin position="265"/>
        <end position="277"/>
    </location>
</feature>
<dbReference type="Proteomes" id="UP000024635">
    <property type="component" value="Unassembled WGS sequence"/>
</dbReference>
<evidence type="ECO:0000313" key="4">
    <source>
        <dbReference type="Proteomes" id="UP000024635"/>
    </source>
</evidence>
<protein>
    <recommendedName>
        <fullName evidence="5">WAP domain-containing protein</fullName>
    </recommendedName>
</protein>
<dbReference type="EMBL" id="JARK01001478">
    <property type="protein sequence ID" value="EYB97223.1"/>
    <property type="molecule type" value="Genomic_DNA"/>
</dbReference>